<organism evidence="2 3">
    <name type="scientific">Sporomusa silvacetica DSM 10669</name>
    <dbReference type="NCBI Taxonomy" id="1123289"/>
    <lineage>
        <taxon>Bacteria</taxon>
        <taxon>Bacillati</taxon>
        <taxon>Bacillota</taxon>
        <taxon>Negativicutes</taxon>
        <taxon>Selenomonadales</taxon>
        <taxon>Sporomusaceae</taxon>
        <taxon>Sporomusa</taxon>
    </lineage>
</organism>
<dbReference type="Proteomes" id="UP000216752">
    <property type="component" value="Chromosome"/>
</dbReference>
<feature type="region of interest" description="Disordered" evidence="1">
    <location>
        <begin position="1"/>
        <end position="25"/>
    </location>
</feature>
<gene>
    <name evidence="2" type="ORF">SPSIL_029240</name>
</gene>
<evidence type="ECO:0000256" key="1">
    <source>
        <dbReference type="SAM" id="MobiDB-lite"/>
    </source>
</evidence>
<accession>A0ABZ3IMV3</accession>
<protein>
    <submittedName>
        <fullName evidence="2">Uncharacterized protein</fullName>
    </submittedName>
</protein>
<keyword evidence="3" id="KW-1185">Reference proteome</keyword>
<feature type="compositionally biased region" description="Basic residues" evidence="1">
    <location>
        <begin position="10"/>
        <end position="24"/>
    </location>
</feature>
<name>A0ABZ3IMV3_9FIRM</name>
<evidence type="ECO:0000313" key="3">
    <source>
        <dbReference type="Proteomes" id="UP000216752"/>
    </source>
</evidence>
<proteinExistence type="predicted"/>
<sequence length="74" mass="8391">MGCQDEKPKGVGRPKVKEKRKPRSIKATEAEWKRIVKLLKQIDSPKAVAIMTALESYLSQKGTDRVDETPPREN</sequence>
<dbReference type="EMBL" id="CP155573">
    <property type="protein sequence ID" value="XFO66764.1"/>
    <property type="molecule type" value="Genomic_DNA"/>
</dbReference>
<reference evidence="2" key="1">
    <citation type="submission" date="2024-05" db="EMBL/GenBank/DDBJ databases">
        <title>Isolation and characterization of Sporomusa carbonis sp. nov., a carboxydotrophic hydrogenogen in the genus of Sporomusa isolated from a charcoal burning pile.</title>
        <authorList>
            <person name="Boeer T."/>
            <person name="Rosenbaum F."/>
            <person name="Eysell L."/>
            <person name="Mueller V."/>
            <person name="Daniel R."/>
            <person name="Poehlein A."/>
        </authorList>
    </citation>
    <scope>NUCLEOTIDE SEQUENCE [LARGE SCALE GENOMIC DNA]</scope>
    <source>
        <strain evidence="2">DSM 10669</strain>
    </source>
</reference>
<dbReference type="RefSeq" id="WP_094606335.1">
    <property type="nucleotide sequence ID" value="NZ_CP155573.1"/>
</dbReference>
<evidence type="ECO:0000313" key="2">
    <source>
        <dbReference type="EMBL" id="XFO66764.1"/>
    </source>
</evidence>